<accession>A0ABR3NA86</accession>
<dbReference type="EMBL" id="JAYMGO010000005">
    <property type="protein sequence ID" value="KAL1273657.1"/>
    <property type="molecule type" value="Genomic_DNA"/>
</dbReference>
<organism evidence="2 3">
    <name type="scientific">Cirrhinus molitorella</name>
    <name type="common">mud carp</name>
    <dbReference type="NCBI Taxonomy" id="172907"/>
    <lineage>
        <taxon>Eukaryota</taxon>
        <taxon>Metazoa</taxon>
        <taxon>Chordata</taxon>
        <taxon>Craniata</taxon>
        <taxon>Vertebrata</taxon>
        <taxon>Euteleostomi</taxon>
        <taxon>Actinopterygii</taxon>
        <taxon>Neopterygii</taxon>
        <taxon>Teleostei</taxon>
        <taxon>Ostariophysi</taxon>
        <taxon>Cypriniformes</taxon>
        <taxon>Cyprinidae</taxon>
        <taxon>Labeoninae</taxon>
        <taxon>Labeonini</taxon>
        <taxon>Cirrhinus</taxon>
    </lineage>
</organism>
<evidence type="ECO:0000313" key="3">
    <source>
        <dbReference type="Proteomes" id="UP001558613"/>
    </source>
</evidence>
<sequence>MHCVLPFRTKAAFHDPQHTAVAAGVSAGRKSLGSALRAERGGAGGNAAGRARKLGSGRRKRQAKLTVLMLIDVSLTPTNTLHTDRLTDAAV</sequence>
<evidence type="ECO:0000256" key="1">
    <source>
        <dbReference type="SAM" id="MobiDB-lite"/>
    </source>
</evidence>
<keyword evidence="3" id="KW-1185">Reference proteome</keyword>
<feature type="compositionally biased region" description="Basic residues" evidence="1">
    <location>
        <begin position="50"/>
        <end position="60"/>
    </location>
</feature>
<gene>
    <name evidence="2" type="ORF">QQF64_026471</name>
</gene>
<reference evidence="2 3" key="1">
    <citation type="submission" date="2023-09" db="EMBL/GenBank/DDBJ databases">
        <authorList>
            <person name="Wang M."/>
        </authorList>
    </citation>
    <scope>NUCLEOTIDE SEQUENCE [LARGE SCALE GENOMIC DNA]</scope>
    <source>
        <strain evidence="2">GT-2023</strain>
        <tissue evidence="2">Liver</tissue>
    </source>
</reference>
<proteinExistence type="predicted"/>
<comment type="caution">
    <text evidence="2">The sequence shown here is derived from an EMBL/GenBank/DDBJ whole genome shotgun (WGS) entry which is preliminary data.</text>
</comment>
<evidence type="ECO:0000313" key="2">
    <source>
        <dbReference type="EMBL" id="KAL1273657.1"/>
    </source>
</evidence>
<dbReference type="Proteomes" id="UP001558613">
    <property type="component" value="Unassembled WGS sequence"/>
</dbReference>
<feature type="region of interest" description="Disordered" evidence="1">
    <location>
        <begin position="38"/>
        <end position="60"/>
    </location>
</feature>
<protein>
    <submittedName>
        <fullName evidence="2">Uncharacterized protein</fullName>
    </submittedName>
</protein>
<name>A0ABR3NA86_9TELE</name>